<dbReference type="Proteomes" id="UP000176893">
    <property type="component" value="Unassembled WGS sequence"/>
</dbReference>
<evidence type="ECO:0008006" key="3">
    <source>
        <dbReference type="Google" id="ProtNLM"/>
    </source>
</evidence>
<evidence type="ECO:0000313" key="1">
    <source>
        <dbReference type="EMBL" id="OGM98622.1"/>
    </source>
</evidence>
<protein>
    <recommendedName>
        <fullName evidence="3">Methyltransferase type 11 domain-containing protein</fullName>
    </recommendedName>
</protein>
<accession>A0A1F8ECT3</accession>
<dbReference type="STRING" id="1802661.A2649_00280"/>
<proteinExistence type="predicted"/>
<evidence type="ECO:0000313" key="2">
    <source>
        <dbReference type="Proteomes" id="UP000176893"/>
    </source>
</evidence>
<dbReference type="AlphaFoldDB" id="A0A1F8ECT3"/>
<sequence>MAITDYHKKHINRSDEETNRRIFVKELELKKILSETNYKPSFENVRVAVFGCADKRFVKRHKLIFEKLFQKPVELITFDISIEHLEGEENVVQHDITTPIPNAPFDITFGHVVLKFIETNKQWGVIKNAYNALRSPGLGIFVFDLEDVTTQNPIQADGYFSLPIETYKQKLTEENIKFEDLRWDINLDDVPISIRGLKGGALVIEK</sequence>
<reference evidence="1 2" key="1">
    <citation type="journal article" date="2016" name="Nat. Commun.">
        <title>Thousands of microbial genomes shed light on interconnected biogeochemical processes in an aquifer system.</title>
        <authorList>
            <person name="Anantharaman K."/>
            <person name="Brown C.T."/>
            <person name="Hug L.A."/>
            <person name="Sharon I."/>
            <person name="Castelle C.J."/>
            <person name="Probst A.J."/>
            <person name="Thomas B.C."/>
            <person name="Singh A."/>
            <person name="Wilkins M.J."/>
            <person name="Karaoz U."/>
            <person name="Brodie E.L."/>
            <person name="Williams K.H."/>
            <person name="Hubbard S.S."/>
            <person name="Banfield J.F."/>
        </authorList>
    </citation>
    <scope>NUCLEOTIDE SEQUENCE [LARGE SCALE GENOMIC DNA]</scope>
</reference>
<organism evidence="1 2">
    <name type="scientific">Candidatus Yanofskybacteria bacterium RIFCSPHIGHO2_01_FULL_41_26</name>
    <dbReference type="NCBI Taxonomy" id="1802661"/>
    <lineage>
        <taxon>Bacteria</taxon>
        <taxon>Candidatus Yanofskyibacteriota</taxon>
    </lineage>
</organism>
<gene>
    <name evidence="1" type="ORF">A2649_00280</name>
</gene>
<dbReference type="EMBL" id="MGJB01000012">
    <property type="protein sequence ID" value="OGM98622.1"/>
    <property type="molecule type" value="Genomic_DNA"/>
</dbReference>
<name>A0A1F8ECT3_9BACT</name>
<comment type="caution">
    <text evidence="1">The sequence shown here is derived from an EMBL/GenBank/DDBJ whole genome shotgun (WGS) entry which is preliminary data.</text>
</comment>